<evidence type="ECO:0000256" key="1">
    <source>
        <dbReference type="ARBA" id="ARBA00022670"/>
    </source>
</evidence>
<accession>A0ABQ3T3N6</accession>
<evidence type="ECO:0000256" key="4">
    <source>
        <dbReference type="ARBA" id="ARBA00022833"/>
    </source>
</evidence>
<evidence type="ECO:0000256" key="2">
    <source>
        <dbReference type="ARBA" id="ARBA00022723"/>
    </source>
</evidence>
<dbReference type="Proteomes" id="UP000608522">
    <property type="component" value="Unassembled WGS sequence"/>
</dbReference>
<keyword evidence="5 6" id="KW-0482">Metalloprotease</keyword>
<name>A0ABQ3T3N6_9ACTN</name>
<keyword evidence="3 6" id="KW-0378">Hydrolase</keyword>
<comment type="cofactor">
    <cofactor evidence="6">
        <name>Zn(2+)</name>
        <dbReference type="ChEBI" id="CHEBI:29105"/>
    </cofactor>
    <text evidence="6">Binds 1 zinc ion.</text>
</comment>
<evidence type="ECO:0000256" key="5">
    <source>
        <dbReference type="ARBA" id="ARBA00023049"/>
    </source>
</evidence>
<evidence type="ECO:0000259" key="8">
    <source>
        <dbReference type="Pfam" id="PF01432"/>
    </source>
</evidence>
<evidence type="ECO:0000256" key="7">
    <source>
        <dbReference type="SAM" id="MobiDB-lite"/>
    </source>
</evidence>
<dbReference type="SUPFAM" id="SSF55486">
    <property type="entry name" value="Metalloproteases ('zincins'), catalytic domain"/>
    <property type="match status" value="1"/>
</dbReference>
<feature type="domain" description="Peptidase M3A/M3B catalytic" evidence="8">
    <location>
        <begin position="344"/>
        <end position="581"/>
    </location>
</feature>
<evidence type="ECO:0000256" key="6">
    <source>
        <dbReference type="RuleBase" id="RU003435"/>
    </source>
</evidence>
<gene>
    <name evidence="9" type="ORF">Sspor_05660</name>
</gene>
<sequence length="600" mass="65432">MVTESTTSPAHPAPTGGAGPDGLPRWSLHTVFPHLHAPQYTAARAAVLEDLQALRDTYRRHGVAPGSHQVVTDGFLAAFDTVVPQTNRLLDAHRTIAMYLSALLWADAGDEDARSEQASFRAATSEVFLLVEDLKAWVTRVDQEQLIDVSHVAAAHTHFLGRAADAARHRMPAAAEALHQGLREYTGAAWLGLYHELAADIGPYPVVAGAGHLDATTLHQDNIGRWHAAGPSLAAALNAIKGEELLISRLRGWRTPLDERADTEGVEIATLTAMFDAVRAVLPEVRTYLEAKARLLGHEASLPWWEIPAPLPGSDAVAWHDALALVQKAFGSHSSDLGSLPRHAVDRQWIDAQPRPAKRSRALCVMVADGEPRILLAYDGSYQSVLSLAHELGHAHHYGRLEGATWLQRDIPLAVSETASGFCEALVGEELLRTAPPAEHLARLDALLVRQCQNIVDALVWFTVEERIFSERAAAPLSEGRLCDLMIESQREVYGASVLPATLHPYWWAARADTLASAYSNWQYCFGTLLGTALHTATAGDQDERRHLLDEILSRSGTERLSHLMRSAGIDLADPAFWEGSLTLMRQHITEFVTAAGDVA</sequence>
<dbReference type="EMBL" id="BNED01000004">
    <property type="protein sequence ID" value="GHI75005.1"/>
    <property type="molecule type" value="Genomic_DNA"/>
</dbReference>
<keyword evidence="2 6" id="KW-0479">Metal-binding</keyword>
<protein>
    <submittedName>
        <fullName evidence="9">Oligoendopeptidase F</fullName>
    </submittedName>
</protein>
<dbReference type="InterPro" id="IPR042088">
    <property type="entry name" value="OligoPept_F_C"/>
</dbReference>
<proteinExistence type="inferred from homology"/>
<keyword evidence="10" id="KW-1185">Reference proteome</keyword>
<evidence type="ECO:0000313" key="9">
    <source>
        <dbReference type="EMBL" id="GHI75005.1"/>
    </source>
</evidence>
<keyword evidence="1 6" id="KW-0645">Protease</keyword>
<dbReference type="InterPro" id="IPR001567">
    <property type="entry name" value="Pept_M3A_M3B_dom"/>
</dbReference>
<evidence type="ECO:0000313" key="10">
    <source>
        <dbReference type="Proteomes" id="UP000608522"/>
    </source>
</evidence>
<reference evidence="10" key="1">
    <citation type="submission" date="2023-07" db="EMBL/GenBank/DDBJ databases">
        <title>Whole genome shotgun sequence of Streptomyces spororaveus NBRC 15456.</title>
        <authorList>
            <person name="Komaki H."/>
            <person name="Tamura T."/>
        </authorList>
    </citation>
    <scope>NUCLEOTIDE SEQUENCE [LARGE SCALE GENOMIC DNA]</scope>
    <source>
        <strain evidence="10">NBRC 15456</strain>
    </source>
</reference>
<feature type="compositionally biased region" description="Low complexity" evidence="7">
    <location>
        <begin position="1"/>
        <end position="15"/>
    </location>
</feature>
<keyword evidence="4 6" id="KW-0862">Zinc</keyword>
<dbReference type="Gene3D" id="1.10.1370.20">
    <property type="entry name" value="Oligoendopeptidase f, C-terminal domain"/>
    <property type="match status" value="1"/>
</dbReference>
<feature type="region of interest" description="Disordered" evidence="7">
    <location>
        <begin position="1"/>
        <end position="22"/>
    </location>
</feature>
<comment type="caution">
    <text evidence="9">The sequence shown here is derived from an EMBL/GenBank/DDBJ whole genome shotgun (WGS) entry which is preliminary data.</text>
</comment>
<organism evidence="9 10">
    <name type="scientific">Streptomyces spororaveus</name>
    <dbReference type="NCBI Taxonomy" id="284039"/>
    <lineage>
        <taxon>Bacteria</taxon>
        <taxon>Bacillati</taxon>
        <taxon>Actinomycetota</taxon>
        <taxon>Actinomycetes</taxon>
        <taxon>Kitasatosporales</taxon>
        <taxon>Streptomycetaceae</taxon>
        <taxon>Streptomyces</taxon>
    </lineage>
</organism>
<dbReference type="Pfam" id="PF01432">
    <property type="entry name" value="Peptidase_M3"/>
    <property type="match status" value="1"/>
</dbReference>
<evidence type="ECO:0000256" key="3">
    <source>
        <dbReference type="ARBA" id="ARBA00022801"/>
    </source>
</evidence>
<comment type="similarity">
    <text evidence="6">Belongs to the peptidase M3 family.</text>
</comment>